<dbReference type="InterPro" id="IPR036390">
    <property type="entry name" value="WH_DNA-bd_sf"/>
</dbReference>
<evidence type="ECO:0000256" key="2">
    <source>
        <dbReference type="ARBA" id="ARBA00023125"/>
    </source>
</evidence>
<organism evidence="5 6">
    <name type="scientific">Allokutzneria multivorans</name>
    <dbReference type="NCBI Taxonomy" id="1142134"/>
    <lineage>
        <taxon>Bacteria</taxon>
        <taxon>Bacillati</taxon>
        <taxon>Actinomycetota</taxon>
        <taxon>Actinomycetes</taxon>
        <taxon>Pseudonocardiales</taxon>
        <taxon>Pseudonocardiaceae</taxon>
        <taxon>Allokutzneria</taxon>
    </lineage>
</organism>
<accession>A0ABP7U5W4</accession>
<keyword evidence="3" id="KW-0804">Transcription</keyword>
<dbReference type="Proteomes" id="UP001501747">
    <property type="component" value="Unassembled WGS sequence"/>
</dbReference>
<protein>
    <submittedName>
        <fullName evidence="5">Helix-turn-helix domain-containing protein</fullName>
    </submittedName>
</protein>
<dbReference type="PROSITE" id="PS51118">
    <property type="entry name" value="HTH_HXLR"/>
    <property type="match status" value="1"/>
</dbReference>
<keyword evidence="2" id="KW-0238">DNA-binding</keyword>
<proteinExistence type="predicted"/>
<evidence type="ECO:0000256" key="1">
    <source>
        <dbReference type="ARBA" id="ARBA00023015"/>
    </source>
</evidence>
<evidence type="ECO:0000313" key="6">
    <source>
        <dbReference type="Proteomes" id="UP001501747"/>
    </source>
</evidence>
<feature type="domain" description="HTH hxlR-type" evidence="4">
    <location>
        <begin position="24"/>
        <end position="122"/>
    </location>
</feature>
<gene>
    <name evidence="5" type="ORF">GCM10022247_72810</name>
</gene>
<dbReference type="Gene3D" id="1.10.10.10">
    <property type="entry name" value="Winged helix-like DNA-binding domain superfamily/Winged helix DNA-binding domain"/>
    <property type="match status" value="1"/>
</dbReference>
<dbReference type="PANTHER" id="PTHR33204">
    <property type="entry name" value="TRANSCRIPTIONAL REGULATOR, MARR FAMILY"/>
    <property type="match status" value="1"/>
</dbReference>
<sequence>MTTMTAQQRREVDKADHELFLADCPTHHVLSMIGDKWTALVVSQLASGPRRHSELRSALPSASQKMLTHTLRSAEQDGLLTRTVTASVPARVDYELTPLGVSLLPVLATIKAWAENHIADVLTSRATHSALARTP</sequence>
<dbReference type="PANTHER" id="PTHR33204:SF39">
    <property type="entry name" value="TRANSCRIPTIONAL REGULATORY PROTEIN"/>
    <property type="match status" value="1"/>
</dbReference>
<dbReference type="Pfam" id="PF01638">
    <property type="entry name" value="HxlR"/>
    <property type="match status" value="1"/>
</dbReference>
<evidence type="ECO:0000259" key="4">
    <source>
        <dbReference type="PROSITE" id="PS51118"/>
    </source>
</evidence>
<keyword evidence="1" id="KW-0805">Transcription regulation</keyword>
<evidence type="ECO:0000256" key="3">
    <source>
        <dbReference type="ARBA" id="ARBA00023163"/>
    </source>
</evidence>
<name>A0ABP7U5W4_9PSEU</name>
<dbReference type="EMBL" id="BAABAL010000027">
    <property type="protein sequence ID" value="GAA4036472.1"/>
    <property type="molecule type" value="Genomic_DNA"/>
</dbReference>
<keyword evidence="6" id="KW-1185">Reference proteome</keyword>
<comment type="caution">
    <text evidence="5">The sequence shown here is derived from an EMBL/GenBank/DDBJ whole genome shotgun (WGS) entry which is preliminary data.</text>
</comment>
<dbReference type="SUPFAM" id="SSF46785">
    <property type="entry name" value="Winged helix' DNA-binding domain"/>
    <property type="match status" value="1"/>
</dbReference>
<dbReference type="InterPro" id="IPR036388">
    <property type="entry name" value="WH-like_DNA-bd_sf"/>
</dbReference>
<reference evidence="6" key="1">
    <citation type="journal article" date="2019" name="Int. J. Syst. Evol. Microbiol.">
        <title>The Global Catalogue of Microorganisms (GCM) 10K type strain sequencing project: providing services to taxonomists for standard genome sequencing and annotation.</title>
        <authorList>
            <consortium name="The Broad Institute Genomics Platform"/>
            <consortium name="The Broad Institute Genome Sequencing Center for Infectious Disease"/>
            <person name="Wu L."/>
            <person name="Ma J."/>
        </authorList>
    </citation>
    <scope>NUCLEOTIDE SEQUENCE [LARGE SCALE GENOMIC DNA]</scope>
    <source>
        <strain evidence="6">JCM 17342</strain>
    </source>
</reference>
<dbReference type="InterPro" id="IPR002577">
    <property type="entry name" value="HTH_HxlR"/>
</dbReference>
<evidence type="ECO:0000313" key="5">
    <source>
        <dbReference type="EMBL" id="GAA4036472.1"/>
    </source>
</evidence>